<evidence type="ECO:0000313" key="1">
    <source>
        <dbReference type="EMBL" id="CAB4748163.1"/>
    </source>
</evidence>
<protein>
    <submittedName>
        <fullName evidence="1">Unannotated protein</fullName>
    </submittedName>
</protein>
<proteinExistence type="predicted"/>
<accession>A0A6J6TN94</accession>
<dbReference type="EMBL" id="CAEZYU010000070">
    <property type="protein sequence ID" value="CAB4748163.1"/>
    <property type="molecule type" value="Genomic_DNA"/>
</dbReference>
<reference evidence="1" key="1">
    <citation type="submission" date="2020-05" db="EMBL/GenBank/DDBJ databases">
        <authorList>
            <person name="Chiriac C."/>
            <person name="Salcher M."/>
            <person name="Ghai R."/>
            <person name="Kavagutti S V."/>
        </authorList>
    </citation>
    <scope>NUCLEOTIDE SEQUENCE</scope>
</reference>
<sequence>MDLCEAGVGESRTLLMRTPSGRHVASLGVGRQEVHVAVTACCQHHSVCRMSADLAGEQVAGRNANGASVVNYDVLHIHAVIQGDGTQLNLPS</sequence>
<organism evidence="1">
    <name type="scientific">freshwater metagenome</name>
    <dbReference type="NCBI Taxonomy" id="449393"/>
    <lineage>
        <taxon>unclassified sequences</taxon>
        <taxon>metagenomes</taxon>
        <taxon>ecological metagenomes</taxon>
    </lineage>
</organism>
<name>A0A6J6TN94_9ZZZZ</name>
<dbReference type="AlphaFoldDB" id="A0A6J6TN94"/>
<gene>
    <name evidence="1" type="ORF">UFOPK2766_01489</name>
</gene>